<evidence type="ECO:0000259" key="5">
    <source>
        <dbReference type="Pfam" id="PF00291"/>
    </source>
</evidence>
<dbReference type="InterPro" id="IPR001926">
    <property type="entry name" value="TrpB-like_PALP"/>
</dbReference>
<organism evidence="6">
    <name type="scientific">freshwater metagenome</name>
    <dbReference type="NCBI Taxonomy" id="449393"/>
    <lineage>
        <taxon>unclassified sequences</taxon>
        <taxon>metagenomes</taxon>
        <taxon>ecological metagenomes</taxon>
    </lineage>
</organism>
<protein>
    <submittedName>
        <fullName evidence="6">Unannotated protein</fullName>
    </submittedName>
</protein>
<evidence type="ECO:0000256" key="1">
    <source>
        <dbReference type="ARBA" id="ARBA00001933"/>
    </source>
</evidence>
<feature type="region of interest" description="Disordered" evidence="4">
    <location>
        <begin position="1"/>
        <end position="20"/>
    </location>
</feature>
<dbReference type="EMBL" id="CAEZWE010000077">
    <property type="protein sequence ID" value="CAB4662229.1"/>
    <property type="molecule type" value="Genomic_DNA"/>
</dbReference>
<dbReference type="AlphaFoldDB" id="A0A6J6LN88"/>
<reference evidence="6" key="1">
    <citation type="submission" date="2020-05" db="EMBL/GenBank/DDBJ databases">
        <authorList>
            <person name="Chiriac C."/>
            <person name="Salcher M."/>
            <person name="Ghai R."/>
            <person name="Kavagutti S V."/>
        </authorList>
    </citation>
    <scope>NUCLEOTIDE SEQUENCE</scope>
</reference>
<feature type="domain" description="Tryptophan synthase beta chain-like PALP" evidence="5">
    <location>
        <begin position="20"/>
        <end position="328"/>
    </location>
</feature>
<gene>
    <name evidence="6" type="ORF">UFOPK2169_01489</name>
</gene>
<comment type="similarity">
    <text evidence="2">Belongs to the ACC deaminase/D-cysteine desulfhydrase family.</text>
</comment>
<evidence type="ECO:0000256" key="2">
    <source>
        <dbReference type="ARBA" id="ARBA00008639"/>
    </source>
</evidence>
<evidence type="ECO:0000256" key="4">
    <source>
        <dbReference type="SAM" id="MobiDB-lite"/>
    </source>
</evidence>
<evidence type="ECO:0000256" key="3">
    <source>
        <dbReference type="ARBA" id="ARBA00022898"/>
    </source>
</evidence>
<dbReference type="Pfam" id="PF00291">
    <property type="entry name" value="PALP"/>
    <property type="match status" value="1"/>
</dbReference>
<dbReference type="PANTHER" id="PTHR43780:SF2">
    <property type="entry name" value="1-AMINOCYCLOPROPANE-1-CARBOXYLATE DEAMINASE-RELATED"/>
    <property type="match status" value="1"/>
</dbReference>
<dbReference type="InterPro" id="IPR036052">
    <property type="entry name" value="TrpB-like_PALP_sf"/>
</dbReference>
<dbReference type="InterPro" id="IPR027278">
    <property type="entry name" value="ACCD_DCysDesulf"/>
</dbReference>
<dbReference type="PANTHER" id="PTHR43780">
    <property type="entry name" value="1-AMINOCYCLOPROPANE-1-CARBOXYLATE DEAMINASE-RELATED"/>
    <property type="match status" value="1"/>
</dbReference>
<dbReference type="PIRSF" id="PIRSF006278">
    <property type="entry name" value="ACCD_DCysDesulf"/>
    <property type="match status" value="1"/>
</dbReference>
<name>A0A6J6LN88_9ZZZZ</name>
<keyword evidence="3" id="KW-0663">Pyridoxal phosphate</keyword>
<sequence length="336" mass="35273">MNSESDQASSEVPGFPPRISLITAPTPLEDGGLLPSGARLWVKRDDLTGLGAGGNKGRKLEYLCAEALSQNADCLVTVGAAQSNHCRMTAAAGARLGLDTHLVLAGHRPTRLEGNQLLSQMFGATLHHTGCDDAQWRELESYRSALTDELRSQGRRPHSIPIGGSTPMGALGYWRAFDELMQQCQQLDITPDVIIHTSSSGGTHAGLVAGLAHARAQSKPHCPVIAIGVAKGVALTVDSVFQLAKSTLSLAASDAPLELSDVQIESRFLGDGYAIPTEAGAAATHWAAHRGAWVLDSVYTAKGFSGVLGLDAEGMFSASHNVVFIHTGGLPSVFAH</sequence>
<accession>A0A6J6LN88</accession>
<dbReference type="GO" id="GO:0019148">
    <property type="term" value="F:D-cysteine desulfhydrase activity"/>
    <property type="evidence" value="ECO:0007669"/>
    <property type="project" value="TreeGrafter"/>
</dbReference>
<proteinExistence type="inferred from homology"/>
<feature type="compositionally biased region" description="Polar residues" evidence="4">
    <location>
        <begin position="1"/>
        <end position="10"/>
    </location>
</feature>
<dbReference type="SUPFAM" id="SSF53686">
    <property type="entry name" value="Tryptophan synthase beta subunit-like PLP-dependent enzymes"/>
    <property type="match status" value="1"/>
</dbReference>
<dbReference type="Gene3D" id="3.40.50.1100">
    <property type="match status" value="2"/>
</dbReference>
<evidence type="ECO:0000313" key="6">
    <source>
        <dbReference type="EMBL" id="CAB4662229.1"/>
    </source>
</evidence>
<comment type="cofactor">
    <cofactor evidence="1">
        <name>pyridoxal 5'-phosphate</name>
        <dbReference type="ChEBI" id="CHEBI:597326"/>
    </cofactor>
</comment>